<accession>A0A5B2Z8V7</accession>
<comment type="caution">
    <text evidence="2">The sequence shown here is derived from an EMBL/GenBank/DDBJ whole genome shotgun (WGS) entry which is preliminary data.</text>
</comment>
<feature type="compositionally biased region" description="Basic and acidic residues" evidence="1">
    <location>
        <begin position="129"/>
        <end position="143"/>
    </location>
</feature>
<dbReference type="RefSeq" id="WP_149861400.1">
    <property type="nucleotide sequence ID" value="NZ_VUOD01000013.1"/>
</dbReference>
<reference evidence="2 3" key="2">
    <citation type="submission" date="2019-09" db="EMBL/GenBank/DDBJ databases">
        <authorList>
            <person name="Mazur A."/>
        </authorList>
    </citation>
    <scope>NUCLEOTIDE SEQUENCE [LARGE SCALE GENOMIC DNA]</scope>
    <source>
        <strain evidence="2 3">3729k</strain>
    </source>
</reference>
<keyword evidence="3" id="KW-1185">Reference proteome</keyword>
<feature type="region of interest" description="Disordered" evidence="1">
    <location>
        <begin position="92"/>
        <end position="143"/>
    </location>
</feature>
<sequence length="143" mass="14339">MRLSTARAAVAAAEAECRRARTRAEHSWAGLRSELGRAATPGRIVVGGLGLGFVAGKAGPEAVGAARLAGPMFELLGQTLLPGLMAGLAAATADLGEDGGEEDGESAPDPDEDATEEADGCPGEGTAGDADRDAGDSGRRRPR</sequence>
<evidence type="ECO:0000313" key="2">
    <source>
        <dbReference type="EMBL" id="KAA2283953.1"/>
    </source>
</evidence>
<protein>
    <submittedName>
        <fullName evidence="2">Uncharacterized protein</fullName>
    </submittedName>
</protein>
<reference evidence="2 3" key="1">
    <citation type="submission" date="2019-09" db="EMBL/GenBank/DDBJ databases">
        <title>Arenimonas chukotkensis sp. nov., a bacterium isolated from Chukotka hot spring, Arctic region, Russia.</title>
        <authorList>
            <person name="Zayulina K.S."/>
            <person name="Prokofeva M.I."/>
            <person name="Elcheninov A.G."/>
            <person name="Novikov A."/>
            <person name="Kochetkova T.V."/>
            <person name="Kublanov I.V."/>
        </authorList>
    </citation>
    <scope>NUCLEOTIDE SEQUENCE [LARGE SCALE GENOMIC DNA]</scope>
    <source>
        <strain evidence="2 3">3729k</strain>
    </source>
</reference>
<evidence type="ECO:0000256" key="1">
    <source>
        <dbReference type="SAM" id="MobiDB-lite"/>
    </source>
</evidence>
<organism evidence="2 3">
    <name type="scientific">Arenimonas fontis</name>
    <dbReference type="NCBI Taxonomy" id="2608255"/>
    <lineage>
        <taxon>Bacteria</taxon>
        <taxon>Pseudomonadati</taxon>
        <taxon>Pseudomonadota</taxon>
        <taxon>Gammaproteobacteria</taxon>
        <taxon>Lysobacterales</taxon>
        <taxon>Lysobacteraceae</taxon>
        <taxon>Arenimonas</taxon>
    </lineage>
</organism>
<dbReference type="EMBL" id="VUOD01000013">
    <property type="protein sequence ID" value="KAA2283953.1"/>
    <property type="molecule type" value="Genomic_DNA"/>
</dbReference>
<feature type="compositionally biased region" description="Acidic residues" evidence="1">
    <location>
        <begin position="95"/>
        <end position="119"/>
    </location>
</feature>
<name>A0A5B2Z8V7_9GAMM</name>
<dbReference type="AlphaFoldDB" id="A0A5B2Z8V7"/>
<gene>
    <name evidence="2" type="ORF">F0415_11655</name>
</gene>
<proteinExistence type="predicted"/>
<evidence type="ECO:0000313" key="3">
    <source>
        <dbReference type="Proteomes" id="UP000322165"/>
    </source>
</evidence>
<dbReference type="Proteomes" id="UP000322165">
    <property type="component" value="Unassembled WGS sequence"/>
</dbReference>